<feature type="signal peptide" evidence="1">
    <location>
        <begin position="1"/>
        <end position="20"/>
    </location>
</feature>
<dbReference type="Proteomes" id="UP001215280">
    <property type="component" value="Unassembled WGS sequence"/>
</dbReference>
<sequence length="82" mass="9166">MYLRPRQRASWALVCTLAVAFSPEDCPSPLIEKSLDTGKGTFDAITYGAFRSAQPRDSAVVRDPKRARDRTRCSVFFIRGGQ</sequence>
<name>A0AAD7IYT7_9AGAR</name>
<proteinExistence type="predicted"/>
<reference evidence="2" key="1">
    <citation type="submission" date="2023-03" db="EMBL/GenBank/DDBJ databases">
        <title>Massive genome expansion in bonnet fungi (Mycena s.s.) driven by repeated elements and novel gene families across ecological guilds.</title>
        <authorList>
            <consortium name="Lawrence Berkeley National Laboratory"/>
            <person name="Harder C.B."/>
            <person name="Miyauchi S."/>
            <person name="Viragh M."/>
            <person name="Kuo A."/>
            <person name="Thoen E."/>
            <person name="Andreopoulos B."/>
            <person name="Lu D."/>
            <person name="Skrede I."/>
            <person name="Drula E."/>
            <person name="Henrissat B."/>
            <person name="Morin E."/>
            <person name="Kohler A."/>
            <person name="Barry K."/>
            <person name="LaButti K."/>
            <person name="Morin E."/>
            <person name="Salamov A."/>
            <person name="Lipzen A."/>
            <person name="Mereny Z."/>
            <person name="Hegedus B."/>
            <person name="Baldrian P."/>
            <person name="Stursova M."/>
            <person name="Weitz H."/>
            <person name="Taylor A."/>
            <person name="Grigoriev I.V."/>
            <person name="Nagy L.G."/>
            <person name="Martin F."/>
            <person name="Kauserud H."/>
        </authorList>
    </citation>
    <scope>NUCLEOTIDE SEQUENCE</scope>
    <source>
        <strain evidence="2">CBHHK188m</strain>
    </source>
</reference>
<accession>A0AAD7IYT7</accession>
<dbReference type="EMBL" id="JARJLG010000079">
    <property type="protein sequence ID" value="KAJ7751260.1"/>
    <property type="molecule type" value="Genomic_DNA"/>
</dbReference>
<dbReference type="AlphaFoldDB" id="A0AAD7IYT7"/>
<feature type="chain" id="PRO_5042168264" evidence="1">
    <location>
        <begin position="21"/>
        <end position="82"/>
    </location>
</feature>
<gene>
    <name evidence="2" type="ORF">DFH07DRAFT_826698</name>
</gene>
<protein>
    <submittedName>
        <fullName evidence="2">Uncharacterized protein</fullName>
    </submittedName>
</protein>
<keyword evidence="1" id="KW-0732">Signal</keyword>
<evidence type="ECO:0000313" key="3">
    <source>
        <dbReference type="Proteomes" id="UP001215280"/>
    </source>
</evidence>
<organism evidence="2 3">
    <name type="scientific">Mycena maculata</name>
    <dbReference type="NCBI Taxonomy" id="230809"/>
    <lineage>
        <taxon>Eukaryota</taxon>
        <taxon>Fungi</taxon>
        <taxon>Dikarya</taxon>
        <taxon>Basidiomycota</taxon>
        <taxon>Agaricomycotina</taxon>
        <taxon>Agaricomycetes</taxon>
        <taxon>Agaricomycetidae</taxon>
        <taxon>Agaricales</taxon>
        <taxon>Marasmiineae</taxon>
        <taxon>Mycenaceae</taxon>
        <taxon>Mycena</taxon>
    </lineage>
</organism>
<keyword evidence="3" id="KW-1185">Reference proteome</keyword>
<evidence type="ECO:0000313" key="2">
    <source>
        <dbReference type="EMBL" id="KAJ7751260.1"/>
    </source>
</evidence>
<comment type="caution">
    <text evidence="2">The sequence shown here is derived from an EMBL/GenBank/DDBJ whole genome shotgun (WGS) entry which is preliminary data.</text>
</comment>
<evidence type="ECO:0000256" key="1">
    <source>
        <dbReference type="SAM" id="SignalP"/>
    </source>
</evidence>